<sequence length="497" mass="57619">MLQAFLLLFVAGLLVWGLWGNPRRKNLPPGPPQYPLLGNLPQIIKAHPFGYRAYHKLSQQYGELMHVKVGLQDQIVISSYKALKDLLDKEEISGRMWNGFLVDRSHGKELGMIFSSLPAQKDLKTYVMRALRDYGFNKSDSMEATVREELKHFHGRMSSIAKKNGGLHRMERFFQSSIMSILWVMMAGERYDHDDPNLERLLKINSTWFQSGNFGAGMVVAYPFLRFLFKEWTGYYRIEEGNEMIWGFIREVIEEHRNRKEYKSEPTNFIDHFLHEVDKAGGKSELFTEEQFVIICYDMFQGGFETTSNTLAYGMLYMILNPHIQKKAQEELDKTFEKRQIASIMDKTKVPYTTATMLETLRMSNILPVPGPRKATKDYYYNGYLIPKGFSVALNTYSVMRDTKIFGDDVDTFRPERFIGPDGKLNGLEQYIQMSWGAGRRSCIGDKLAQTTLFMFLTYLLRNFSFHKVENQPDPTTEPIFGMILSPQPFDVIVKER</sequence>
<dbReference type="Proteomes" id="UP001642540">
    <property type="component" value="Unassembled WGS sequence"/>
</dbReference>
<protein>
    <recommendedName>
        <fullName evidence="12">Methyl farnesoate epoxidase</fullName>
    </recommendedName>
</protein>
<comment type="caution">
    <text evidence="10">The sequence shown here is derived from an EMBL/GenBank/DDBJ whole genome shotgun (WGS) entry which is preliminary data.</text>
</comment>
<dbReference type="PRINTS" id="PR00463">
    <property type="entry name" value="EP450I"/>
</dbReference>
<dbReference type="EMBL" id="CAXLJM020000131">
    <property type="protein sequence ID" value="CAL8139876.1"/>
    <property type="molecule type" value="Genomic_DNA"/>
</dbReference>
<keyword evidence="9" id="KW-0732">Signal</keyword>
<keyword evidence="4 8" id="KW-0479">Metal-binding</keyword>
<evidence type="ECO:0000256" key="6">
    <source>
        <dbReference type="ARBA" id="ARBA00023004"/>
    </source>
</evidence>
<keyword evidence="5 8" id="KW-0560">Oxidoreductase</keyword>
<keyword evidence="7 8" id="KW-0503">Monooxygenase</keyword>
<evidence type="ECO:0000256" key="2">
    <source>
        <dbReference type="ARBA" id="ARBA00010617"/>
    </source>
</evidence>
<keyword evidence="11" id="KW-1185">Reference proteome</keyword>
<dbReference type="InterPro" id="IPR017972">
    <property type="entry name" value="Cyt_P450_CS"/>
</dbReference>
<dbReference type="Pfam" id="PF00067">
    <property type="entry name" value="p450"/>
    <property type="match status" value="1"/>
</dbReference>
<evidence type="ECO:0000256" key="3">
    <source>
        <dbReference type="ARBA" id="ARBA00022617"/>
    </source>
</evidence>
<evidence type="ECO:0000313" key="10">
    <source>
        <dbReference type="EMBL" id="CAL8139876.1"/>
    </source>
</evidence>
<evidence type="ECO:0000256" key="4">
    <source>
        <dbReference type="ARBA" id="ARBA00022723"/>
    </source>
</evidence>
<name>A0ABP1RZY1_9HEXA</name>
<dbReference type="Gene3D" id="1.10.630.10">
    <property type="entry name" value="Cytochrome P450"/>
    <property type="match status" value="1"/>
</dbReference>
<dbReference type="InterPro" id="IPR002401">
    <property type="entry name" value="Cyt_P450_E_grp-I"/>
</dbReference>
<keyword evidence="3 8" id="KW-0349">Heme</keyword>
<accession>A0ABP1RZY1</accession>
<feature type="signal peptide" evidence="9">
    <location>
        <begin position="1"/>
        <end position="20"/>
    </location>
</feature>
<dbReference type="PANTHER" id="PTHR24300">
    <property type="entry name" value="CYTOCHROME P450 508A4-RELATED"/>
    <property type="match status" value="1"/>
</dbReference>
<evidence type="ECO:0000256" key="9">
    <source>
        <dbReference type="SAM" id="SignalP"/>
    </source>
</evidence>
<dbReference type="SUPFAM" id="SSF48264">
    <property type="entry name" value="Cytochrome P450"/>
    <property type="match status" value="1"/>
</dbReference>
<reference evidence="10 11" key="1">
    <citation type="submission" date="2024-08" db="EMBL/GenBank/DDBJ databases">
        <authorList>
            <person name="Cucini C."/>
            <person name="Frati F."/>
        </authorList>
    </citation>
    <scope>NUCLEOTIDE SEQUENCE [LARGE SCALE GENOMIC DNA]</scope>
</reference>
<evidence type="ECO:0000256" key="7">
    <source>
        <dbReference type="ARBA" id="ARBA00023033"/>
    </source>
</evidence>
<evidence type="ECO:0000256" key="5">
    <source>
        <dbReference type="ARBA" id="ARBA00023002"/>
    </source>
</evidence>
<comment type="cofactor">
    <cofactor evidence="1">
        <name>heme</name>
        <dbReference type="ChEBI" id="CHEBI:30413"/>
    </cofactor>
</comment>
<dbReference type="InterPro" id="IPR036396">
    <property type="entry name" value="Cyt_P450_sf"/>
</dbReference>
<organism evidence="10 11">
    <name type="scientific">Orchesella dallaii</name>
    <dbReference type="NCBI Taxonomy" id="48710"/>
    <lineage>
        <taxon>Eukaryota</taxon>
        <taxon>Metazoa</taxon>
        <taxon>Ecdysozoa</taxon>
        <taxon>Arthropoda</taxon>
        <taxon>Hexapoda</taxon>
        <taxon>Collembola</taxon>
        <taxon>Entomobryomorpha</taxon>
        <taxon>Entomobryoidea</taxon>
        <taxon>Orchesellidae</taxon>
        <taxon>Orchesellinae</taxon>
        <taxon>Orchesella</taxon>
    </lineage>
</organism>
<dbReference type="InterPro" id="IPR001128">
    <property type="entry name" value="Cyt_P450"/>
</dbReference>
<dbReference type="InterPro" id="IPR050182">
    <property type="entry name" value="Cytochrome_P450_fam2"/>
</dbReference>
<dbReference type="PRINTS" id="PR00385">
    <property type="entry name" value="P450"/>
</dbReference>
<feature type="chain" id="PRO_5046925295" description="Methyl farnesoate epoxidase" evidence="9">
    <location>
        <begin position="21"/>
        <end position="497"/>
    </location>
</feature>
<gene>
    <name evidence="10" type="ORF">ODALV1_LOCUS28037</name>
</gene>
<proteinExistence type="inferred from homology"/>
<evidence type="ECO:0000256" key="8">
    <source>
        <dbReference type="RuleBase" id="RU000461"/>
    </source>
</evidence>
<comment type="similarity">
    <text evidence="2 8">Belongs to the cytochrome P450 family.</text>
</comment>
<dbReference type="PROSITE" id="PS00086">
    <property type="entry name" value="CYTOCHROME_P450"/>
    <property type="match status" value="1"/>
</dbReference>
<dbReference type="PANTHER" id="PTHR24300:SF376">
    <property type="entry name" value="CYTOCHROME P450 15A1"/>
    <property type="match status" value="1"/>
</dbReference>
<evidence type="ECO:0008006" key="12">
    <source>
        <dbReference type="Google" id="ProtNLM"/>
    </source>
</evidence>
<evidence type="ECO:0000256" key="1">
    <source>
        <dbReference type="ARBA" id="ARBA00001971"/>
    </source>
</evidence>
<keyword evidence="6 8" id="KW-0408">Iron</keyword>
<evidence type="ECO:0000313" key="11">
    <source>
        <dbReference type="Proteomes" id="UP001642540"/>
    </source>
</evidence>